<dbReference type="PANTHER" id="PTHR30329">
    <property type="entry name" value="STATOR ELEMENT OF FLAGELLAR MOTOR COMPLEX"/>
    <property type="match status" value="1"/>
</dbReference>
<evidence type="ECO:0000256" key="5">
    <source>
        <dbReference type="SAM" id="SignalP"/>
    </source>
</evidence>
<dbReference type="SUPFAM" id="SSF82171">
    <property type="entry name" value="DPP6 N-terminal domain-like"/>
    <property type="match status" value="1"/>
</dbReference>
<dbReference type="Pfam" id="PF00691">
    <property type="entry name" value="OmpA"/>
    <property type="match status" value="1"/>
</dbReference>
<dbReference type="Pfam" id="PF07676">
    <property type="entry name" value="PD40"/>
    <property type="match status" value="2"/>
</dbReference>
<dbReference type="PROSITE" id="PS51123">
    <property type="entry name" value="OMPA_2"/>
    <property type="match status" value="1"/>
</dbReference>
<dbReference type="Proteomes" id="UP000288227">
    <property type="component" value="Unassembled WGS sequence"/>
</dbReference>
<evidence type="ECO:0000256" key="2">
    <source>
        <dbReference type="ARBA" id="ARBA00023136"/>
    </source>
</evidence>
<name>A0A401UBX0_9BACT</name>
<keyword evidence="2 4" id="KW-0472">Membrane</keyword>
<evidence type="ECO:0000313" key="8">
    <source>
        <dbReference type="Proteomes" id="UP000288227"/>
    </source>
</evidence>
<reference evidence="7 8" key="1">
    <citation type="submission" date="2018-11" db="EMBL/GenBank/DDBJ databases">
        <title>Chryseotalea sanarue gen. nov., sp., nov., a member of the family Cytophagaceae, isolated from a brackish lake in Hamamatsu Japan.</title>
        <authorList>
            <person name="Maejima Y."/>
            <person name="Iino T."/>
            <person name="Muraguchi Y."/>
            <person name="Fukuda K."/>
            <person name="Ohkuma M."/>
            <person name="Moriuchi R."/>
            <person name="Dohra H."/>
            <person name="Kimbara K."/>
            <person name="Shintani M."/>
        </authorList>
    </citation>
    <scope>NUCLEOTIDE SEQUENCE [LARGE SCALE GENOMIC DNA]</scope>
    <source>
        <strain evidence="7 8">Ys</strain>
    </source>
</reference>
<dbReference type="CDD" id="cd07185">
    <property type="entry name" value="OmpA_C-like"/>
    <property type="match status" value="1"/>
</dbReference>
<evidence type="ECO:0000256" key="3">
    <source>
        <dbReference type="ARBA" id="ARBA00023237"/>
    </source>
</evidence>
<dbReference type="SUPFAM" id="SSF103088">
    <property type="entry name" value="OmpA-like"/>
    <property type="match status" value="1"/>
</dbReference>
<feature type="domain" description="OmpA-like" evidence="6">
    <location>
        <begin position="470"/>
        <end position="584"/>
    </location>
</feature>
<dbReference type="GO" id="GO:0009279">
    <property type="term" value="C:cell outer membrane"/>
    <property type="evidence" value="ECO:0007669"/>
    <property type="project" value="UniProtKB-SubCell"/>
</dbReference>
<dbReference type="RefSeq" id="WP_127123000.1">
    <property type="nucleotide sequence ID" value="NZ_BHXQ01000004.1"/>
</dbReference>
<accession>A0A401UBX0</accession>
<feature type="chain" id="PRO_5019244904" description="OmpA-like domain-containing protein" evidence="5">
    <location>
        <begin position="19"/>
        <end position="584"/>
    </location>
</feature>
<keyword evidence="3" id="KW-0998">Cell outer membrane</keyword>
<dbReference type="AlphaFoldDB" id="A0A401UBX0"/>
<dbReference type="InterPro" id="IPR036737">
    <property type="entry name" value="OmpA-like_sf"/>
</dbReference>
<comment type="caution">
    <text evidence="7">The sequence shown here is derived from an EMBL/GenBank/DDBJ whole genome shotgun (WGS) entry which is preliminary data.</text>
</comment>
<evidence type="ECO:0000256" key="1">
    <source>
        <dbReference type="ARBA" id="ARBA00004442"/>
    </source>
</evidence>
<comment type="subcellular location">
    <subcellularLocation>
        <location evidence="1">Cell outer membrane</location>
    </subcellularLocation>
</comment>
<evidence type="ECO:0000313" key="7">
    <source>
        <dbReference type="EMBL" id="GCC52365.1"/>
    </source>
</evidence>
<dbReference type="Gene3D" id="2.60.40.1120">
    <property type="entry name" value="Carboxypeptidase-like, regulatory domain"/>
    <property type="match status" value="2"/>
</dbReference>
<dbReference type="InterPro" id="IPR006664">
    <property type="entry name" value="OMP_bac"/>
</dbReference>
<proteinExistence type="predicted"/>
<feature type="signal peptide" evidence="5">
    <location>
        <begin position="1"/>
        <end position="18"/>
    </location>
</feature>
<dbReference type="EMBL" id="BHXQ01000004">
    <property type="protein sequence ID" value="GCC52365.1"/>
    <property type="molecule type" value="Genomic_DNA"/>
</dbReference>
<sequence length="584" mass="65206">MRTFIVTLLLFISITSFSQQFSSRYELVKLGKEVNTHYHEAAPLLSQDGNKLYFFVHNHPDNNFGKEGSDDIWFSTLDEKGEWGPAQHAGSPFNSHRSNQVFTALPDGSLFIKGGRRKDTKGFSMVTAGGSLTEIEIPGFEEMNRGRFYGASISSDLKHIILSFSETPTSARSNLYVSNQQTDGKWTKPVKLNISYRDDDCGPFIGADDEILYFASDRSAPGKKGKLDIYRTKRLDNTWKKWSQPENLGPSINTAAEELYFCMDKQGNVFTSRANSTIDGGNLDIFKLVPRDVYVILNGTVYNKKTNEPILAIVDVKAGDKPQKISTKVDGQYELRMPEIANYSLSTTAANFLPDQQNFTLPALGNDTTITVDIYLTPIAKKLIITGTTYDKKTEQPINAVVEIQPSVKRGNAMRTNAVSGKYEKELPGIGMYLLTAKAEGYLNAVDSIEVENEENSPLFKDLFLAPIEVGLTVRLKNIYFDFDKTTLKSESFTELDKVVDFLKQNSTVEIEISGHTDSKGSDDYNLNLSQGRSQSVVDYIISKGIDSYRLTAQGYGETKPIDSNDTEDGRANNRRVEFTVVKK</sequence>
<gene>
    <name evidence="7" type="ORF">SanaruYs_26020</name>
</gene>
<dbReference type="SUPFAM" id="SSF49464">
    <property type="entry name" value="Carboxypeptidase regulatory domain-like"/>
    <property type="match status" value="1"/>
</dbReference>
<dbReference type="PRINTS" id="PR01021">
    <property type="entry name" value="OMPADOMAIN"/>
</dbReference>
<protein>
    <recommendedName>
        <fullName evidence="6">OmpA-like domain-containing protein</fullName>
    </recommendedName>
</protein>
<keyword evidence="8" id="KW-1185">Reference proteome</keyword>
<dbReference type="InterPro" id="IPR006665">
    <property type="entry name" value="OmpA-like"/>
</dbReference>
<evidence type="ECO:0000256" key="4">
    <source>
        <dbReference type="PROSITE-ProRule" id="PRU00473"/>
    </source>
</evidence>
<dbReference type="Gene3D" id="3.30.1330.60">
    <property type="entry name" value="OmpA-like domain"/>
    <property type="match status" value="1"/>
</dbReference>
<dbReference type="PANTHER" id="PTHR30329:SF21">
    <property type="entry name" value="LIPOPROTEIN YIAD-RELATED"/>
    <property type="match status" value="1"/>
</dbReference>
<keyword evidence="5" id="KW-0732">Signal</keyword>
<organism evidence="7 8">
    <name type="scientific">Chryseotalea sanaruensis</name>
    <dbReference type="NCBI Taxonomy" id="2482724"/>
    <lineage>
        <taxon>Bacteria</taxon>
        <taxon>Pseudomonadati</taxon>
        <taxon>Bacteroidota</taxon>
        <taxon>Cytophagia</taxon>
        <taxon>Cytophagales</taxon>
        <taxon>Chryseotaleaceae</taxon>
        <taxon>Chryseotalea</taxon>
    </lineage>
</organism>
<dbReference type="InterPro" id="IPR050330">
    <property type="entry name" value="Bact_OuterMem_StrucFunc"/>
</dbReference>
<dbReference type="OrthoDB" id="1490539at2"/>
<evidence type="ECO:0000259" key="6">
    <source>
        <dbReference type="PROSITE" id="PS51123"/>
    </source>
</evidence>
<dbReference type="InterPro" id="IPR008969">
    <property type="entry name" value="CarboxyPept-like_regulatory"/>
</dbReference>
<dbReference type="InterPro" id="IPR011659">
    <property type="entry name" value="WD40"/>
</dbReference>